<accession>A0A2H3CAD7</accession>
<gene>
    <name evidence="1" type="ORF">ARMGADRAFT_94026</name>
</gene>
<dbReference type="OrthoDB" id="3365698at2759"/>
<dbReference type="AlphaFoldDB" id="A0A2H3CAD7"/>
<organism evidence="1 2">
    <name type="scientific">Armillaria gallica</name>
    <name type="common">Bulbous honey fungus</name>
    <name type="synonym">Armillaria bulbosa</name>
    <dbReference type="NCBI Taxonomy" id="47427"/>
    <lineage>
        <taxon>Eukaryota</taxon>
        <taxon>Fungi</taxon>
        <taxon>Dikarya</taxon>
        <taxon>Basidiomycota</taxon>
        <taxon>Agaricomycotina</taxon>
        <taxon>Agaricomycetes</taxon>
        <taxon>Agaricomycetidae</taxon>
        <taxon>Agaricales</taxon>
        <taxon>Marasmiineae</taxon>
        <taxon>Physalacriaceae</taxon>
        <taxon>Armillaria</taxon>
    </lineage>
</organism>
<dbReference type="InParanoid" id="A0A2H3CAD7"/>
<name>A0A2H3CAD7_ARMGA</name>
<sequence>MHKTAFMLGMNLDRARSHDLDVIIHHQDDISTHPACAVLLPSVRYWKSLKVYGTTCNLGFLSHCRGFFDRLETADVRRHHNWGPEAIDIFAVAPRLRSFTKSMKAPFLLPANVVKFIDDLPFDADTRATLHSLVNIENLSIWCSSYSSELPRIRLPKLSQLELTMDLRSLGAAFVTYNHFEFPFLTHLQMSLILSHTKVPPQVLQPISSSMVSSLILTWFHCLLQKYSASDIELDLSSLCKLPNLQCLTVEDCPNINPVLDTLTIHPRRNVMFPKMSTLDIKCGRDFGLSKDLLDIHILIELVQSRRDQGSLREFKMTWQRGLVNDGADARSRWQQLTAPGGGMQISASIKGL</sequence>
<dbReference type="SUPFAM" id="SSF52047">
    <property type="entry name" value="RNI-like"/>
    <property type="match status" value="1"/>
</dbReference>
<dbReference type="EMBL" id="KZ293754">
    <property type="protein sequence ID" value="PBK80029.1"/>
    <property type="molecule type" value="Genomic_DNA"/>
</dbReference>
<reference evidence="2" key="1">
    <citation type="journal article" date="2017" name="Nat. Ecol. Evol.">
        <title>Genome expansion and lineage-specific genetic innovations in the forest pathogenic fungi Armillaria.</title>
        <authorList>
            <person name="Sipos G."/>
            <person name="Prasanna A.N."/>
            <person name="Walter M.C."/>
            <person name="O'Connor E."/>
            <person name="Balint B."/>
            <person name="Krizsan K."/>
            <person name="Kiss B."/>
            <person name="Hess J."/>
            <person name="Varga T."/>
            <person name="Slot J."/>
            <person name="Riley R."/>
            <person name="Boka B."/>
            <person name="Rigling D."/>
            <person name="Barry K."/>
            <person name="Lee J."/>
            <person name="Mihaltcheva S."/>
            <person name="LaButti K."/>
            <person name="Lipzen A."/>
            <person name="Waldron R."/>
            <person name="Moloney N.M."/>
            <person name="Sperisen C."/>
            <person name="Kredics L."/>
            <person name="Vagvoelgyi C."/>
            <person name="Patrignani A."/>
            <person name="Fitzpatrick D."/>
            <person name="Nagy I."/>
            <person name="Doyle S."/>
            <person name="Anderson J.B."/>
            <person name="Grigoriev I.V."/>
            <person name="Gueldener U."/>
            <person name="Muensterkoetter M."/>
            <person name="Nagy L.G."/>
        </authorList>
    </citation>
    <scope>NUCLEOTIDE SEQUENCE [LARGE SCALE GENOMIC DNA]</scope>
    <source>
        <strain evidence="2">Ar21-2</strain>
    </source>
</reference>
<evidence type="ECO:0000313" key="2">
    <source>
        <dbReference type="Proteomes" id="UP000217790"/>
    </source>
</evidence>
<keyword evidence="2" id="KW-1185">Reference proteome</keyword>
<evidence type="ECO:0000313" key="1">
    <source>
        <dbReference type="EMBL" id="PBK80029.1"/>
    </source>
</evidence>
<protein>
    <recommendedName>
        <fullName evidence="3">F-box domain-containing protein</fullName>
    </recommendedName>
</protein>
<evidence type="ECO:0008006" key="3">
    <source>
        <dbReference type="Google" id="ProtNLM"/>
    </source>
</evidence>
<dbReference type="Proteomes" id="UP000217790">
    <property type="component" value="Unassembled WGS sequence"/>
</dbReference>
<proteinExistence type="predicted"/>